<reference evidence="1" key="1">
    <citation type="submission" date="2022-10" db="EMBL/GenBank/DDBJ databases">
        <title>The complete genomes of actinobacterial strains from the NBC collection.</title>
        <authorList>
            <person name="Joergensen T.S."/>
            <person name="Alvarez Arevalo M."/>
            <person name="Sterndorff E.B."/>
            <person name="Faurdal D."/>
            <person name="Vuksanovic O."/>
            <person name="Mourched A.-S."/>
            <person name="Charusanti P."/>
            <person name="Shaw S."/>
            <person name="Blin K."/>
            <person name="Weber T."/>
        </authorList>
    </citation>
    <scope>NUCLEOTIDE SEQUENCE</scope>
    <source>
        <strain evidence="1">NBC_01432</strain>
    </source>
</reference>
<accession>A0ABZ2AFE7</accession>
<evidence type="ECO:0000313" key="2">
    <source>
        <dbReference type="Proteomes" id="UP001432209"/>
    </source>
</evidence>
<keyword evidence="2" id="KW-1185">Reference proteome</keyword>
<organism evidence="1 2">
    <name type="scientific">Streptomyces niveus</name>
    <name type="common">Streptomyces spheroides</name>
    <dbReference type="NCBI Taxonomy" id="193462"/>
    <lineage>
        <taxon>Bacteria</taxon>
        <taxon>Bacillati</taxon>
        <taxon>Actinomycetota</taxon>
        <taxon>Actinomycetes</taxon>
        <taxon>Kitasatosporales</taxon>
        <taxon>Streptomycetaceae</taxon>
        <taxon>Streptomyces</taxon>
    </lineage>
</organism>
<name>A0ABZ2AFE7_STRNV</name>
<evidence type="ECO:0000313" key="1">
    <source>
        <dbReference type="EMBL" id="WUX57069.1"/>
    </source>
</evidence>
<dbReference type="RefSeq" id="WP_329082118.1">
    <property type="nucleotide sequence ID" value="NZ_CP109393.1"/>
</dbReference>
<proteinExistence type="predicted"/>
<protein>
    <submittedName>
        <fullName evidence="1">Uncharacterized protein</fullName>
    </submittedName>
</protein>
<gene>
    <name evidence="1" type="ORF">OG442_39085</name>
</gene>
<sequence length="59" mass="6141">MASSRWPVAGDPAGVVGDEERDGVGHVLGLAERLRVSLFDRGHRTVALTAAAVTRRGGS</sequence>
<dbReference type="EMBL" id="CP109495">
    <property type="protein sequence ID" value="WUX57069.1"/>
    <property type="molecule type" value="Genomic_DNA"/>
</dbReference>
<dbReference type="Proteomes" id="UP001432209">
    <property type="component" value="Chromosome"/>
</dbReference>